<evidence type="ECO:0000313" key="5">
    <source>
        <dbReference type="EMBL" id="RGE64845.1"/>
    </source>
</evidence>
<evidence type="ECO:0000256" key="1">
    <source>
        <dbReference type="ARBA" id="ARBA00022603"/>
    </source>
</evidence>
<evidence type="ECO:0000313" key="6">
    <source>
        <dbReference type="Proteomes" id="UP000260812"/>
    </source>
</evidence>
<dbReference type="PANTHER" id="PTHR43464">
    <property type="entry name" value="METHYLTRANSFERASE"/>
    <property type="match status" value="1"/>
</dbReference>
<keyword evidence="1 5" id="KW-0489">Methyltransferase</keyword>
<dbReference type="GeneID" id="97985394"/>
<dbReference type="Pfam" id="PF08241">
    <property type="entry name" value="Methyltransf_11"/>
    <property type="match status" value="1"/>
</dbReference>
<evidence type="ECO:0000256" key="2">
    <source>
        <dbReference type="ARBA" id="ARBA00022679"/>
    </source>
</evidence>
<dbReference type="AlphaFoldDB" id="A0A3E3ICP0"/>
<evidence type="ECO:0000256" key="3">
    <source>
        <dbReference type="ARBA" id="ARBA00022691"/>
    </source>
</evidence>
<dbReference type="SUPFAM" id="SSF53335">
    <property type="entry name" value="S-adenosyl-L-methionine-dependent methyltransferases"/>
    <property type="match status" value="1"/>
</dbReference>
<dbReference type="InterPro" id="IPR029063">
    <property type="entry name" value="SAM-dependent_MTases_sf"/>
</dbReference>
<accession>A0A3E3ICP0</accession>
<keyword evidence="6" id="KW-1185">Reference proteome</keyword>
<dbReference type="PANTHER" id="PTHR43464:SF19">
    <property type="entry name" value="UBIQUINONE BIOSYNTHESIS O-METHYLTRANSFERASE, MITOCHONDRIAL"/>
    <property type="match status" value="1"/>
</dbReference>
<comment type="caution">
    <text evidence="5">The sequence shown here is derived from an EMBL/GenBank/DDBJ whole genome shotgun (WGS) entry which is preliminary data.</text>
</comment>
<dbReference type="RefSeq" id="WP_117543260.1">
    <property type="nucleotide sequence ID" value="NZ_QVLV01000001.1"/>
</dbReference>
<keyword evidence="3" id="KW-0949">S-adenosyl-L-methionine</keyword>
<reference evidence="5" key="1">
    <citation type="submission" date="2018-08" db="EMBL/GenBank/DDBJ databases">
        <title>A genome reference for cultivated species of the human gut microbiota.</title>
        <authorList>
            <person name="Zou Y."/>
            <person name="Xue W."/>
            <person name="Luo G."/>
        </authorList>
    </citation>
    <scope>NUCLEOTIDE SEQUENCE [LARGE SCALE GENOMIC DNA]</scope>
    <source>
        <strain evidence="5">TF05-5AC</strain>
    </source>
</reference>
<dbReference type="Proteomes" id="UP000260812">
    <property type="component" value="Unassembled WGS sequence"/>
</dbReference>
<dbReference type="GO" id="GO:0032259">
    <property type="term" value="P:methylation"/>
    <property type="evidence" value="ECO:0007669"/>
    <property type="project" value="UniProtKB-KW"/>
</dbReference>
<dbReference type="EMBL" id="QVLV01000001">
    <property type="protein sequence ID" value="RGE64845.1"/>
    <property type="molecule type" value="Genomic_DNA"/>
</dbReference>
<organism evidence="5 6">
    <name type="scientific">Eisenbergiella massiliensis</name>
    <dbReference type="NCBI Taxonomy" id="1720294"/>
    <lineage>
        <taxon>Bacteria</taxon>
        <taxon>Bacillati</taxon>
        <taxon>Bacillota</taxon>
        <taxon>Clostridia</taxon>
        <taxon>Lachnospirales</taxon>
        <taxon>Lachnospiraceae</taxon>
        <taxon>Eisenbergiella</taxon>
    </lineage>
</organism>
<gene>
    <name evidence="5" type="ORF">DXC51_00460</name>
</gene>
<dbReference type="InterPro" id="IPR013216">
    <property type="entry name" value="Methyltransf_11"/>
</dbReference>
<name>A0A3E3ICP0_9FIRM</name>
<sequence length="246" mass="28569">MKENKYDENVFFDKYSQMERSKKGLEGAGEWKTLKEMLPDFTGKKVLDLGCGYGWHCEYAADHGAVQVVGVDISEKMLKEAENRHSRENITYLCCPVEDAQFEEGEFDIVLSSLALHYIRDYDQIVDKIRKFLRPGGYFIFSAEHPVFTAEGSQDWYYDENGKPLHFPVDNYYYEGKRNAVFLGEPVIKYHRTLTTYISTLIKKGFAIVDVQEPQPPEEMLDTVPGMRDEMRRPMMLIVSARKENE</sequence>
<dbReference type="Gene3D" id="3.40.50.150">
    <property type="entry name" value="Vaccinia Virus protein VP39"/>
    <property type="match status" value="1"/>
</dbReference>
<dbReference type="GO" id="GO:0008757">
    <property type="term" value="F:S-adenosylmethionine-dependent methyltransferase activity"/>
    <property type="evidence" value="ECO:0007669"/>
    <property type="project" value="InterPro"/>
</dbReference>
<protein>
    <submittedName>
        <fullName evidence="5">Class I SAM-dependent methyltransferase</fullName>
    </submittedName>
</protein>
<keyword evidence="2 5" id="KW-0808">Transferase</keyword>
<evidence type="ECO:0000259" key="4">
    <source>
        <dbReference type="Pfam" id="PF08241"/>
    </source>
</evidence>
<proteinExistence type="predicted"/>
<feature type="domain" description="Methyltransferase type 11" evidence="4">
    <location>
        <begin position="47"/>
        <end position="141"/>
    </location>
</feature>
<dbReference type="CDD" id="cd02440">
    <property type="entry name" value="AdoMet_MTases"/>
    <property type="match status" value="1"/>
</dbReference>